<dbReference type="eggNOG" id="ENOG502ZCJ8">
    <property type="taxonomic scope" value="Bacteria"/>
</dbReference>
<dbReference type="OrthoDB" id="3283619at2"/>
<dbReference type="STRING" id="1089455.MOPEL_135_01360"/>
<dbReference type="RefSeq" id="WP_009483741.1">
    <property type="nucleotide sequence ID" value="NZ_BAFE01000094.1"/>
</dbReference>
<comment type="caution">
    <text evidence="2">The sequence shown here is derived from an EMBL/GenBank/DDBJ whole genome shotgun (WGS) entry which is preliminary data.</text>
</comment>
<name>H5UVZ0_9MICO</name>
<gene>
    <name evidence="2" type="ORF">MOPEL_135_01360</name>
</gene>
<evidence type="ECO:0000313" key="3">
    <source>
        <dbReference type="Proteomes" id="UP000004367"/>
    </source>
</evidence>
<evidence type="ECO:0000259" key="1">
    <source>
        <dbReference type="Pfam" id="PF18588"/>
    </source>
</evidence>
<accession>H5UVZ0</accession>
<keyword evidence="3" id="KW-1185">Reference proteome</keyword>
<protein>
    <recommendedName>
        <fullName evidence="1">Polysaccharide biosynthesis enzyme WcbI domain-containing protein</fullName>
    </recommendedName>
</protein>
<organism evidence="2 3">
    <name type="scientific">Mobilicoccus pelagius NBRC 104925</name>
    <dbReference type="NCBI Taxonomy" id="1089455"/>
    <lineage>
        <taxon>Bacteria</taxon>
        <taxon>Bacillati</taxon>
        <taxon>Actinomycetota</taxon>
        <taxon>Actinomycetes</taxon>
        <taxon>Micrococcales</taxon>
        <taxon>Dermatophilaceae</taxon>
        <taxon>Mobilicoccus</taxon>
    </lineage>
</organism>
<dbReference type="InterPro" id="IPR041307">
    <property type="entry name" value="WcbI"/>
</dbReference>
<dbReference type="Pfam" id="PF18588">
    <property type="entry name" value="WcbI"/>
    <property type="match status" value="1"/>
</dbReference>
<proteinExistence type="predicted"/>
<dbReference type="Proteomes" id="UP000004367">
    <property type="component" value="Unassembled WGS sequence"/>
</dbReference>
<reference evidence="2 3" key="1">
    <citation type="submission" date="2012-02" db="EMBL/GenBank/DDBJ databases">
        <title>Whole genome shotgun sequence of Mobilicoccus pelagius NBRC 104925.</title>
        <authorList>
            <person name="Yoshida Y."/>
            <person name="Hosoyama A."/>
            <person name="Tsuchikane K."/>
            <person name="Katsumata H."/>
            <person name="Yamazaki S."/>
            <person name="Fujita N."/>
        </authorList>
    </citation>
    <scope>NUCLEOTIDE SEQUENCE [LARGE SCALE GENOMIC DNA]</scope>
    <source>
        <strain evidence="2 3">NBRC 104925</strain>
    </source>
</reference>
<dbReference type="AlphaFoldDB" id="H5UVZ0"/>
<dbReference type="EMBL" id="BAFE01000094">
    <property type="protein sequence ID" value="GAB49898.1"/>
    <property type="molecule type" value="Genomic_DNA"/>
</dbReference>
<feature type="domain" description="Polysaccharide biosynthesis enzyme WcbI" evidence="1">
    <location>
        <begin position="25"/>
        <end position="227"/>
    </location>
</feature>
<sequence length="306" mass="33385">MNASVASQAQQGRRASAEDRRVLPLWVIYGGPQADSLRRLLNSDPHAPYIAVSSTSADALQAQNMPGFLRLLNHADAFICERLPRAYRGLPIGFEDLLPHLRPGIPVVTFPRITYSGLHPFQVGRDPSAGLPDPPLVPYHDLRSVAAAAGTVPVEEARHTFPSAQVIREYAAWQLFRIRQEEGRTDCAIAASVRSAGLEAVHTVDRPGNPLLLRIARNVLAALDAEDTVVDPTTMLLGQCRSPVDARIAEALGTPAPDTDSWTIHGRELTLEQIRDAQISWYRGHPDVVKAVIAAEAPRMHLLGLL</sequence>
<evidence type="ECO:0000313" key="2">
    <source>
        <dbReference type="EMBL" id="GAB49898.1"/>
    </source>
</evidence>
<dbReference type="Gene3D" id="3.40.50.12080">
    <property type="match status" value="1"/>
</dbReference>